<dbReference type="EC" id="5.2.1.8" evidence="2"/>
<keyword evidence="1" id="KW-0812">Transmembrane</keyword>
<sequence length="33" mass="3495">MMDNLRTAANSVVLKVIFGIIIVSFILTGVSAT</sequence>
<accession>A0A485CYQ5</accession>
<reference evidence="2 3" key="1">
    <citation type="submission" date="2019-03" db="EMBL/GenBank/DDBJ databases">
        <authorList>
            <consortium name="Pathogen Informatics"/>
        </authorList>
    </citation>
    <scope>NUCLEOTIDE SEQUENCE [LARGE SCALE GENOMIC DNA]</scope>
    <source>
        <strain evidence="2 3">NCTC12993</strain>
    </source>
</reference>
<protein>
    <submittedName>
        <fullName evidence="2">Peptidyl-prolyl cis-trans isomerase D</fullName>
        <ecNumber evidence="2">5.2.1.8</ecNumber>
    </submittedName>
</protein>
<evidence type="ECO:0000313" key="3">
    <source>
        <dbReference type="Proteomes" id="UP000401081"/>
    </source>
</evidence>
<name>A0A485CYQ5_KLUCR</name>
<dbReference type="AlphaFoldDB" id="A0A485CYQ5"/>
<keyword evidence="1" id="KW-1133">Transmembrane helix</keyword>
<proteinExistence type="predicted"/>
<keyword evidence="3" id="KW-1185">Reference proteome</keyword>
<evidence type="ECO:0000313" key="2">
    <source>
        <dbReference type="EMBL" id="VFS89989.1"/>
    </source>
</evidence>
<dbReference type="Pfam" id="PF13624">
    <property type="entry name" value="SurA_N_3"/>
    <property type="match status" value="1"/>
</dbReference>
<keyword evidence="1" id="KW-0472">Membrane</keyword>
<evidence type="ECO:0000256" key="1">
    <source>
        <dbReference type="SAM" id="Phobius"/>
    </source>
</evidence>
<gene>
    <name evidence="2" type="primary">ppiD_1</name>
    <name evidence="2" type="ORF">NCTC12993_07363</name>
</gene>
<dbReference type="GO" id="GO:0003755">
    <property type="term" value="F:peptidyl-prolyl cis-trans isomerase activity"/>
    <property type="evidence" value="ECO:0007669"/>
    <property type="project" value="UniProtKB-EC"/>
</dbReference>
<feature type="transmembrane region" description="Helical" evidence="1">
    <location>
        <begin position="12"/>
        <end position="32"/>
    </location>
</feature>
<dbReference type="Proteomes" id="UP000401081">
    <property type="component" value="Unassembled WGS sequence"/>
</dbReference>
<organism evidence="2 3">
    <name type="scientific">Kluyvera cryocrescens</name>
    <name type="common">Kluyvera citrophila</name>
    <dbReference type="NCBI Taxonomy" id="580"/>
    <lineage>
        <taxon>Bacteria</taxon>
        <taxon>Pseudomonadati</taxon>
        <taxon>Pseudomonadota</taxon>
        <taxon>Gammaproteobacteria</taxon>
        <taxon>Enterobacterales</taxon>
        <taxon>Enterobacteriaceae</taxon>
        <taxon>Kluyvera</taxon>
    </lineage>
</organism>
<dbReference type="EMBL" id="CAADJD010000032">
    <property type="protein sequence ID" value="VFS89989.1"/>
    <property type="molecule type" value="Genomic_DNA"/>
</dbReference>
<keyword evidence="2" id="KW-0413">Isomerase</keyword>